<name>A0A941B1Z1_9ACTN</name>
<reference evidence="2 3" key="1">
    <citation type="submission" date="2021-04" db="EMBL/GenBank/DDBJ databases">
        <authorList>
            <person name="Tang X."/>
            <person name="Zhou X."/>
            <person name="Chen X."/>
            <person name="Cernava T."/>
            <person name="Zhang C."/>
        </authorList>
    </citation>
    <scope>NUCLEOTIDE SEQUENCE [LARGE SCALE GENOMIC DNA]</scope>
    <source>
        <strain evidence="2 3">BH-SS-21</strain>
    </source>
</reference>
<keyword evidence="1" id="KW-0812">Transmembrane</keyword>
<feature type="transmembrane region" description="Helical" evidence="1">
    <location>
        <begin position="49"/>
        <end position="68"/>
    </location>
</feature>
<evidence type="ECO:0000313" key="2">
    <source>
        <dbReference type="EMBL" id="MBQ0847555.1"/>
    </source>
</evidence>
<evidence type="ECO:0000313" key="3">
    <source>
        <dbReference type="Proteomes" id="UP000677413"/>
    </source>
</evidence>
<sequence>MRGVTVMTRALLPPVWRALPRRALMAAAAVGLLLAAVPRMRQGPPDPYLGLYALRAAALVFALGLAFLLDDPARHITSTVPARRPVRVALRVALVAPGAVLCWTTALFLVPQDSRPPAGALTLEAAATAVLALAAATLAIRRTRTTEPGAAISTWLLATGTTAILLLPHDWTLFVTPQDPRWQPTHDHWALLLTVATVVGARACAEPLRAGLRLRPFRTAPGKGAL</sequence>
<gene>
    <name evidence="2" type="ORF">J8N05_04845</name>
</gene>
<dbReference type="Proteomes" id="UP000677413">
    <property type="component" value="Unassembled WGS sequence"/>
</dbReference>
<dbReference type="AlphaFoldDB" id="A0A941B1Z1"/>
<keyword evidence="3" id="KW-1185">Reference proteome</keyword>
<accession>A0A941B1Z1</accession>
<feature type="transmembrane region" description="Helical" evidence="1">
    <location>
        <begin position="152"/>
        <end position="169"/>
    </location>
</feature>
<evidence type="ECO:0000256" key="1">
    <source>
        <dbReference type="SAM" id="Phobius"/>
    </source>
</evidence>
<keyword evidence="1" id="KW-0472">Membrane</keyword>
<organism evidence="2 3">
    <name type="scientific">Streptomyces liliiviolaceus</name>
    <dbReference type="NCBI Taxonomy" id="2823109"/>
    <lineage>
        <taxon>Bacteria</taxon>
        <taxon>Bacillati</taxon>
        <taxon>Actinomycetota</taxon>
        <taxon>Actinomycetes</taxon>
        <taxon>Kitasatosporales</taxon>
        <taxon>Streptomycetaceae</taxon>
        <taxon>Streptomyces</taxon>
    </lineage>
</organism>
<comment type="caution">
    <text evidence="2">The sequence shown here is derived from an EMBL/GenBank/DDBJ whole genome shotgun (WGS) entry which is preliminary data.</text>
</comment>
<feature type="transmembrane region" description="Helical" evidence="1">
    <location>
        <begin position="189"/>
        <end position="205"/>
    </location>
</feature>
<protein>
    <submittedName>
        <fullName evidence="2">ABC transporter</fullName>
    </submittedName>
</protein>
<keyword evidence="1" id="KW-1133">Transmembrane helix</keyword>
<feature type="transmembrane region" description="Helical" evidence="1">
    <location>
        <begin position="88"/>
        <end position="109"/>
    </location>
</feature>
<dbReference type="EMBL" id="JAGPYQ010000001">
    <property type="protein sequence ID" value="MBQ0847555.1"/>
    <property type="molecule type" value="Genomic_DNA"/>
</dbReference>
<feature type="transmembrane region" description="Helical" evidence="1">
    <location>
        <begin position="121"/>
        <end position="140"/>
    </location>
</feature>
<proteinExistence type="predicted"/>